<sequence>MRSQFTVLEPLDRSRGRSFCMLWLLLMLSVSRNVG</sequence>
<dbReference type="EMBL" id="GBXM01097843">
    <property type="protein sequence ID" value="JAH10734.1"/>
    <property type="molecule type" value="Transcribed_RNA"/>
</dbReference>
<protein>
    <submittedName>
        <fullName evidence="1">Uncharacterized protein</fullName>
    </submittedName>
</protein>
<reference evidence="1" key="1">
    <citation type="submission" date="2014-11" db="EMBL/GenBank/DDBJ databases">
        <authorList>
            <person name="Amaro Gonzalez C."/>
        </authorList>
    </citation>
    <scope>NUCLEOTIDE SEQUENCE</scope>
</reference>
<accession>A0A0E9Q1Y0</accession>
<dbReference type="AlphaFoldDB" id="A0A0E9Q1Y0"/>
<reference evidence="1" key="2">
    <citation type="journal article" date="2015" name="Fish Shellfish Immunol.">
        <title>Early steps in the European eel (Anguilla anguilla)-Vibrio vulnificus interaction in the gills: Role of the RtxA13 toxin.</title>
        <authorList>
            <person name="Callol A."/>
            <person name="Pajuelo D."/>
            <person name="Ebbesson L."/>
            <person name="Teles M."/>
            <person name="MacKenzie S."/>
            <person name="Amaro C."/>
        </authorList>
    </citation>
    <scope>NUCLEOTIDE SEQUENCE</scope>
</reference>
<evidence type="ECO:0000313" key="1">
    <source>
        <dbReference type="EMBL" id="JAH10734.1"/>
    </source>
</evidence>
<organism evidence="1">
    <name type="scientific">Anguilla anguilla</name>
    <name type="common">European freshwater eel</name>
    <name type="synonym">Muraena anguilla</name>
    <dbReference type="NCBI Taxonomy" id="7936"/>
    <lineage>
        <taxon>Eukaryota</taxon>
        <taxon>Metazoa</taxon>
        <taxon>Chordata</taxon>
        <taxon>Craniata</taxon>
        <taxon>Vertebrata</taxon>
        <taxon>Euteleostomi</taxon>
        <taxon>Actinopterygii</taxon>
        <taxon>Neopterygii</taxon>
        <taxon>Teleostei</taxon>
        <taxon>Anguilliformes</taxon>
        <taxon>Anguillidae</taxon>
        <taxon>Anguilla</taxon>
    </lineage>
</organism>
<proteinExistence type="predicted"/>
<name>A0A0E9Q1Y0_ANGAN</name>